<evidence type="ECO:0000256" key="5">
    <source>
        <dbReference type="ARBA" id="ARBA00022692"/>
    </source>
</evidence>
<evidence type="ECO:0000256" key="4">
    <source>
        <dbReference type="ARBA" id="ARBA00022538"/>
    </source>
</evidence>
<dbReference type="InterPro" id="IPR006153">
    <property type="entry name" value="Cation/H_exchanger_TM"/>
</dbReference>
<dbReference type="InterPro" id="IPR011992">
    <property type="entry name" value="EF-hand-dom_pair"/>
</dbReference>
<evidence type="ECO:0000256" key="10">
    <source>
        <dbReference type="ARBA" id="ARBA00023065"/>
    </source>
</evidence>
<dbReference type="Gene3D" id="1.20.1530.20">
    <property type="match status" value="1"/>
</dbReference>
<keyword evidence="5 13" id="KW-0812">Transmembrane</keyword>
<dbReference type="GO" id="GO:1902600">
    <property type="term" value="P:proton transmembrane transport"/>
    <property type="evidence" value="ECO:0007669"/>
    <property type="project" value="InterPro"/>
</dbReference>
<feature type="domain" description="EF-hand" evidence="14">
    <location>
        <begin position="649"/>
        <end position="684"/>
    </location>
</feature>
<comment type="subcellular location">
    <subcellularLocation>
        <location evidence="1">Membrane</location>
        <topology evidence="1">Multi-pass membrane protein</topology>
    </subcellularLocation>
</comment>
<dbReference type="Pfam" id="PF02254">
    <property type="entry name" value="TrkA_N"/>
    <property type="match status" value="1"/>
</dbReference>
<feature type="region of interest" description="Disordered" evidence="12">
    <location>
        <begin position="36"/>
        <end position="61"/>
    </location>
</feature>
<feature type="transmembrane region" description="Helical" evidence="13">
    <location>
        <begin position="344"/>
        <end position="365"/>
    </location>
</feature>
<feature type="transmembrane region" description="Helical" evidence="13">
    <location>
        <begin position="415"/>
        <end position="439"/>
    </location>
</feature>
<keyword evidence="7" id="KW-0106">Calcium</keyword>
<dbReference type="AlphaFoldDB" id="A0AAD9DHT4"/>
<keyword evidence="10" id="KW-0406">Ion transport</keyword>
<dbReference type="InterPro" id="IPR038770">
    <property type="entry name" value="Na+/solute_symporter_sf"/>
</dbReference>
<evidence type="ECO:0000256" key="6">
    <source>
        <dbReference type="ARBA" id="ARBA00022737"/>
    </source>
</evidence>
<reference evidence="16" key="1">
    <citation type="submission" date="2023-06" db="EMBL/GenBank/DDBJ databases">
        <title>Survivors Of The Sea: Transcriptome response of Skeletonema marinoi to long-term dormancy.</title>
        <authorList>
            <person name="Pinder M.I.M."/>
            <person name="Kourtchenko O."/>
            <person name="Robertson E.K."/>
            <person name="Larsson T."/>
            <person name="Maumus F."/>
            <person name="Osuna-Cruz C.M."/>
            <person name="Vancaester E."/>
            <person name="Stenow R."/>
            <person name="Vandepoele K."/>
            <person name="Ploug H."/>
            <person name="Bruchert V."/>
            <person name="Godhe A."/>
            <person name="Topel M."/>
        </authorList>
    </citation>
    <scope>NUCLEOTIDE SEQUENCE</scope>
    <source>
        <strain evidence="16">R05AC</strain>
    </source>
</reference>
<keyword evidence="8" id="KW-0630">Potassium</keyword>
<dbReference type="PANTHER" id="PTHR46157">
    <property type="entry name" value="K(+) EFFLUX ANTIPORTER 3, CHLOROPLASTIC"/>
    <property type="match status" value="1"/>
</dbReference>
<evidence type="ECO:0000256" key="8">
    <source>
        <dbReference type="ARBA" id="ARBA00022958"/>
    </source>
</evidence>
<dbReference type="InterPro" id="IPR018247">
    <property type="entry name" value="EF_Hand_1_Ca_BS"/>
</dbReference>
<dbReference type="SMART" id="SM00054">
    <property type="entry name" value="EFh"/>
    <property type="match status" value="2"/>
</dbReference>
<feature type="transmembrane region" description="Helical" evidence="13">
    <location>
        <begin position="561"/>
        <end position="579"/>
    </location>
</feature>
<dbReference type="GO" id="GO:0005509">
    <property type="term" value="F:calcium ion binding"/>
    <property type="evidence" value="ECO:0007669"/>
    <property type="project" value="InterPro"/>
</dbReference>
<keyword evidence="3" id="KW-0050">Antiport</keyword>
<dbReference type="PROSITE" id="PS50222">
    <property type="entry name" value="EF_HAND_2"/>
    <property type="match status" value="2"/>
</dbReference>
<keyword evidence="4" id="KW-0633">Potassium transport</keyword>
<dbReference type="FunFam" id="1.10.238.10:FF:000003">
    <property type="entry name" value="Calmodulin A"/>
    <property type="match status" value="1"/>
</dbReference>
<dbReference type="GO" id="GO:0006813">
    <property type="term" value="P:potassium ion transport"/>
    <property type="evidence" value="ECO:0007669"/>
    <property type="project" value="UniProtKB-KW"/>
</dbReference>
<keyword evidence="11 13" id="KW-0472">Membrane</keyword>
<evidence type="ECO:0000256" key="2">
    <source>
        <dbReference type="ARBA" id="ARBA00022448"/>
    </source>
</evidence>
<sequence>MESFFRGGGGGNSLFVAAFSSPTIIRHAPKLLPSDLSPSTSRFRPGSSSFSPFQADAVTRRGRESIQRNALMPNIDEISMGLDSMSILHSALLGDLIHGASTTAQHVGNNDYNTMLSSTIQHQETISSVSAAASSSLEASAHHMSNSLMLSDSSATADIASAVQTTTHSTQNQLSQLVHDVIEEVELERSQSAASAAENIPITPEIEERALNDVGHDLLIFLTISVIVAPLSSALNISPVLLYLIFGLACGPHGLALLRADGEVGFELGDFGILFLLFVEGLNLSPDRLRELGSFFSLGATQLLLSVGVIFFGFFLGGPLLFQLVSNPNVPIDPVIIQLLEQPVVAFAIAAAGALSSSAFVLPILKEKGWEDRPDGIAALSILLLQDLAVAPLLVVLPLLATVEGGVGNNGADPIALGILAFKATVGFGGVLALASVVLRKVFVVVASSKSSQSFVAASLLVAVGMGVISDYLGLSSTTGAFAAGVLLAESGYRAQIEADIKPFEGILLGVFFVTAGSALDPATVIEFWPTLLVGISSFLLIKFGVIYAGGDALGLTKGDAARVGILLAGGGEFAFVVFNLAKDQGIIPETLGSLLTASVIISMSLTPLLGEVAEYVGKRLDVQLVGDLKEQWFGEEKWEDLRYDVSVVNEAKIQEAFGRFDKDGNGEITAEELQNIFTLVGERDVEGKFLTISQVKKIISRFDDNDDGVLQYEEFAKLWMAKRRSAMSEDSLRRAVVVCGYNEVGQQLCNLLDKANIAGIPYVAFARTADHISAGVSNGARVVYGDGTSGTLIKAAGVEKPTAIAITYKDTERCLSATSCLRDAFPDTPILVRANNAEAVKKFVKAGATEVIVATGSVASGMGQLLGVKRDTRFGGIIEYTAAVALTNLAIPLVNGEALGLVDGDADSDPEETRKLFQLFSTTLSLNEDGKAPLSELVNEILRSSDFFITDAQVKELLGCDSSLESCMIDAEDKYVSFSEFVMLYRKELSYK</sequence>
<feature type="domain" description="EF-hand" evidence="14">
    <location>
        <begin position="691"/>
        <end position="726"/>
    </location>
</feature>
<dbReference type="GO" id="GO:0015297">
    <property type="term" value="F:antiporter activity"/>
    <property type="evidence" value="ECO:0007669"/>
    <property type="project" value="UniProtKB-KW"/>
</dbReference>
<evidence type="ECO:0000256" key="9">
    <source>
        <dbReference type="ARBA" id="ARBA00022989"/>
    </source>
</evidence>
<organism evidence="16 17">
    <name type="scientific">Skeletonema marinoi</name>
    <dbReference type="NCBI Taxonomy" id="267567"/>
    <lineage>
        <taxon>Eukaryota</taxon>
        <taxon>Sar</taxon>
        <taxon>Stramenopiles</taxon>
        <taxon>Ochrophyta</taxon>
        <taxon>Bacillariophyta</taxon>
        <taxon>Coscinodiscophyceae</taxon>
        <taxon>Thalassiosirophycidae</taxon>
        <taxon>Thalassiosirales</taxon>
        <taxon>Skeletonemataceae</taxon>
        <taxon>Skeletonema</taxon>
        <taxon>Skeletonema marinoi-dohrnii complex</taxon>
    </lineage>
</organism>
<dbReference type="Pfam" id="PF13499">
    <property type="entry name" value="EF-hand_7"/>
    <property type="match status" value="1"/>
</dbReference>
<evidence type="ECO:0000256" key="1">
    <source>
        <dbReference type="ARBA" id="ARBA00004141"/>
    </source>
</evidence>
<dbReference type="SUPFAM" id="SSF51735">
    <property type="entry name" value="NAD(P)-binding Rossmann-fold domains"/>
    <property type="match status" value="1"/>
</dbReference>
<comment type="caution">
    <text evidence="16">The sequence shown here is derived from an EMBL/GenBank/DDBJ whole genome shotgun (WGS) entry which is preliminary data.</text>
</comment>
<feature type="transmembrane region" description="Helical" evidence="13">
    <location>
        <begin position="451"/>
        <end position="469"/>
    </location>
</feature>
<dbReference type="PANTHER" id="PTHR46157:SF4">
    <property type="entry name" value="K(+) EFFLUX ANTIPORTER 3, CHLOROPLASTIC"/>
    <property type="match status" value="1"/>
</dbReference>
<dbReference type="EMBL" id="JATAAI010000002">
    <property type="protein sequence ID" value="KAK1747732.1"/>
    <property type="molecule type" value="Genomic_DNA"/>
</dbReference>
<dbReference type="InterPro" id="IPR003148">
    <property type="entry name" value="RCK_N"/>
</dbReference>
<feature type="transmembrane region" description="Helical" evidence="13">
    <location>
        <begin position="532"/>
        <end position="549"/>
    </location>
</feature>
<evidence type="ECO:0000256" key="11">
    <source>
        <dbReference type="ARBA" id="ARBA00023136"/>
    </source>
</evidence>
<dbReference type="CDD" id="cd00051">
    <property type="entry name" value="EFh"/>
    <property type="match status" value="1"/>
</dbReference>
<dbReference type="Gene3D" id="3.40.50.720">
    <property type="entry name" value="NAD(P)-binding Rossmann-like Domain"/>
    <property type="match status" value="1"/>
</dbReference>
<feature type="domain" description="RCK N-terminal" evidence="15">
    <location>
        <begin position="734"/>
        <end position="854"/>
    </location>
</feature>
<dbReference type="InterPro" id="IPR002048">
    <property type="entry name" value="EF_hand_dom"/>
</dbReference>
<evidence type="ECO:0000256" key="3">
    <source>
        <dbReference type="ARBA" id="ARBA00022449"/>
    </source>
</evidence>
<gene>
    <name evidence="16" type="ORF">QTG54_001695</name>
</gene>
<dbReference type="InterPro" id="IPR036291">
    <property type="entry name" value="NAD(P)-bd_dom_sf"/>
</dbReference>
<evidence type="ECO:0000256" key="12">
    <source>
        <dbReference type="SAM" id="MobiDB-lite"/>
    </source>
</evidence>
<dbReference type="Gene3D" id="1.10.238.10">
    <property type="entry name" value="EF-hand"/>
    <property type="match status" value="1"/>
</dbReference>
<feature type="transmembrane region" description="Helical" evidence="13">
    <location>
        <begin position="303"/>
        <end position="324"/>
    </location>
</feature>
<keyword evidence="6" id="KW-0677">Repeat</keyword>
<dbReference type="PROSITE" id="PS00018">
    <property type="entry name" value="EF_HAND_1"/>
    <property type="match status" value="2"/>
</dbReference>
<feature type="transmembrane region" description="Helical" evidence="13">
    <location>
        <begin position="264"/>
        <end position="282"/>
    </location>
</feature>
<evidence type="ECO:0000259" key="15">
    <source>
        <dbReference type="PROSITE" id="PS51201"/>
    </source>
</evidence>
<feature type="transmembrane region" description="Helical" evidence="13">
    <location>
        <begin position="377"/>
        <end position="403"/>
    </location>
</feature>
<dbReference type="Proteomes" id="UP001224775">
    <property type="component" value="Unassembled WGS sequence"/>
</dbReference>
<evidence type="ECO:0000313" key="16">
    <source>
        <dbReference type="EMBL" id="KAK1747732.1"/>
    </source>
</evidence>
<dbReference type="GO" id="GO:0016020">
    <property type="term" value="C:membrane"/>
    <property type="evidence" value="ECO:0007669"/>
    <property type="project" value="UniProtKB-SubCell"/>
</dbReference>
<evidence type="ECO:0000259" key="14">
    <source>
        <dbReference type="PROSITE" id="PS50222"/>
    </source>
</evidence>
<evidence type="ECO:0000256" key="13">
    <source>
        <dbReference type="SAM" id="Phobius"/>
    </source>
</evidence>
<accession>A0AAD9DHT4</accession>
<dbReference type="PROSITE" id="PS51201">
    <property type="entry name" value="RCK_N"/>
    <property type="match status" value="1"/>
</dbReference>
<keyword evidence="2" id="KW-0813">Transport</keyword>
<name>A0AAD9DHT4_9STRA</name>
<evidence type="ECO:0000256" key="7">
    <source>
        <dbReference type="ARBA" id="ARBA00022837"/>
    </source>
</evidence>
<dbReference type="Pfam" id="PF00999">
    <property type="entry name" value="Na_H_Exchanger"/>
    <property type="match status" value="1"/>
</dbReference>
<feature type="compositionally biased region" description="Low complexity" evidence="12">
    <location>
        <begin position="37"/>
        <end position="53"/>
    </location>
</feature>
<protein>
    <submittedName>
        <fullName evidence="16">Sodium/hydrogen exchanger family protein</fullName>
    </submittedName>
</protein>
<feature type="transmembrane region" description="Helical" evidence="13">
    <location>
        <begin position="218"/>
        <end position="235"/>
    </location>
</feature>
<evidence type="ECO:0000313" key="17">
    <source>
        <dbReference type="Proteomes" id="UP001224775"/>
    </source>
</evidence>
<dbReference type="SUPFAM" id="SSF47473">
    <property type="entry name" value="EF-hand"/>
    <property type="match status" value="1"/>
</dbReference>
<keyword evidence="17" id="KW-1185">Reference proteome</keyword>
<proteinExistence type="predicted"/>
<keyword evidence="9 13" id="KW-1133">Transmembrane helix</keyword>